<dbReference type="SUPFAM" id="SSF49478">
    <property type="entry name" value="Cna protein B-type domain"/>
    <property type="match status" value="1"/>
</dbReference>
<dbReference type="KEGG" id="dmm:dnm_024350"/>
<dbReference type="CDD" id="cd14256">
    <property type="entry name" value="Dockerin_I"/>
    <property type="match status" value="1"/>
</dbReference>
<name>A0A975GM08_9BACT</name>
<dbReference type="Proteomes" id="UP000663722">
    <property type="component" value="Chromosome"/>
</dbReference>
<dbReference type="GO" id="GO:0004553">
    <property type="term" value="F:hydrolase activity, hydrolyzing O-glycosyl compounds"/>
    <property type="evidence" value="ECO:0007669"/>
    <property type="project" value="InterPro"/>
</dbReference>
<dbReference type="SUPFAM" id="SSF49384">
    <property type="entry name" value="Carbohydrate-binding domain"/>
    <property type="match status" value="4"/>
</dbReference>
<feature type="compositionally biased region" description="Basic and acidic residues" evidence="1">
    <location>
        <begin position="327"/>
        <end position="343"/>
    </location>
</feature>
<dbReference type="SUPFAM" id="SSF63446">
    <property type="entry name" value="Type I dockerin domain"/>
    <property type="match status" value="1"/>
</dbReference>
<feature type="domain" description="Cohesin" evidence="3">
    <location>
        <begin position="27"/>
        <end position="144"/>
    </location>
</feature>
<feature type="chain" id="PRO_5038067521" evidence="2">
    <location>
        <begin position="23"/>
        <end position="809"/>
    </location>
</feature>
<dbReference type="Pfam" id="PF00404">
    <property type="entry name" value="Dockerin_1"/>
    <property type="match status" value="1"/>
</dbReference>
<dbReference type="InterPro" id="IPR002105">
    <property type="entry name" value="Dockerin_1_rpt"/>
</dbReference>
<feature type="domain" description="Cohesin" evidence="3">
    <location>
        <begin position="159"/>
        <end position="285"/>
    </location>
</feature>
<proteinExistence type="predicted"/>
<dbReference type="AlphaFoldDB" id="A0A975GM08"/>
<dbReference type="EMBL" id="CP061800">
    <property type="protein sequence ID" value="QTA86411.1"/>
    <property type="molecule type" value="Genomic_DNA"/>
</dbReference>
<dbReference type="InterPro" id="IPR008965">
    <property type="entry name" value="CBM2/CBM3_carb-bd_dom_sf"/>
</dbReference>
<dbReference type="InterPro" id="IPR036439">
    <property type="entry name" value="Dockerin_dom_sf"/>
</dbReference>
<dbReference type="InterPro" id="IPR002102">
    <property type="entry name" value="Cohesin_dom"/>
</dbReference>
<sequence length="809" mass="86180">MKKTYTIVFALIFLLFTGPAWAYDISPEDVSGSPGSSVVVPIKISNVGGGLDVDAFGFTLTFDKDVLTFDDVDKLGTLAQSFSLVAGQETEPGKVKVNGALFGTPVHIDADGLFLKMKFNVKSGASKNSALSLSDFKDDIATATTGSATGTPTLPGAFEISPADVQGKTGDTVVVPVNISNIGTGLDIDAFGFTFQFDKDVLEFVEADKAGTLVQNFSLVEGQITEPGKVKVNGAMFGTPVHIGANGLFLKMKFTVKKDAISTLTLLDFKDDIQTAASNEAMFKPTDTSCIPTDSDTDCDGMLDAWEIEHFGTLDRTGTDDYDGDGYTEKWEHDHATDPKDPNDPPPPPGGILELPDMEAEEGKTISVPLKLNNKNNEAIEAVDVKVEFSNAVLVATDATLARGILDGKNYGITYQVDDGGKITVSIFANGNTFTGSGIVAYLNFYMVGDEATMTKLTFAKAQFNEKKVDAKLGSVTIGKPFCGYKISGNIAYYNTASPVSNVFMELDGQDSLSLSTEENGTYDFSCLAEGHYTVTAYKNDQFGGLSGMDASRILKHAAGMMPLDCYQKIAADVDGDGQITGLDASRVARYTAGKISYLNDDDNHWVFVPASSISSCDGWPPIAYTSERTYSPLNSDKTDQDFIAIRLGDVTGNWSEEPVRTKRRARSVCQAEAVPGSVLTIPVVLNQDTAIEGIDIKLTYDADVLDLTGAALAGGILEYEGYALLTGTEHGEVTLVISAADGTFTGSGETVFLSFDVTGQSGSTSAVSLEKFECNEKAAFGGFQVKEKICQKISLNIADGESDIVVTH</sequence>
<evidence type="ECO:0000256" key="2">
    <source>
        <dbReference type="SAM" id="SignalP"/>
    </source>
</evidence>
<organism evidence="4 5">
    <name type="scientific">Desulfonema magnum</name>
    <dbReference type="NCBI Taxonomy" id="45655"/>
    <lineage>
        <taxon>Bacteria</taxon>
        <taxon>Pseudomonadati</taxon>
        <taxon>Thermodesulfobacteriota</taxon>
        <taxon>Desulfobacteria</taxon>
        <taxon>Desulfobacterales</taxon>
        <taxon>Desulfococcaceae</taxon>
        <taxon>Desulfonema</taxon>
    </lineage>
</organism>
<dbReference type="Gene3D" id="2.60.40.680">
    <property type="match status" value="4"/>
</dbReference>
<dbReference type="GO" id="GO:0030246">
    <property type="term" value="F:carbohydrate binding"/>
    <property type="evidence" value="ECO:0007669"/>
    <property type="project" value="InterPro"/>
</dbReference>
<evidence type="ECO:0000313" key="4">
    <source>
        <dbReference type="EMBL" id="QTA86411.1"/>
    </source>
</evidence>
<dbReference type="RefSeq" id="WP_207682056.1">
    <property type="nucleotide sequence ID" value="NZ_CP061800.1"/>
</dbReference>
<dbReference type="GO" id="GO:0000272">
    <property type="term" value="P:polysaccharide catabolic process"/>
    <property type="evidence" value="ECO:0007669"/>
    <property type="project" value="InterPro"/>
</dbReference>
<feature type="domain" description="Cohesin" evidence="3">
    <location>
        <begin position="354"/>
        <end position="460"/>
    </location>
</feature>
<reference evidence="4" key="1">
    <citation type="journal article" date="2021" name="Microb. Physiol.">
        <title>Proteogenomic Insights into the Physiology of Marine, Sulfate-Reducing, Filamentous Desulfonema limicola and Desulfonema magnum.</title>
        <authorList>
            <person name="Schnaars V."/>
            <person name="Wohlbrand L."/>
            <person name="Scheve S."/>
            <person name="Hinrichs C."/>
            <person name="Reinhardt R."/>
            <person name="Rabus R."/>
        </authorList>
    </citation>
    <scope>NUCLEOTIDE SEQUENCE</scope>
    <source>
        <strain evidence="4">4be13</strain>
    </source>
</reference>
<keyword evidence="5" id="KW-1185">Reference proteome</keyword>
<keyword evidence="2" id="KW-0732">Signal</keyword>
<feature type="region of interest" description="Disordered" evidence="1">
    <location>
        <begin position="325"/>
        <end position="355"/>
    </location>
</feature>
<evidence type="ECO:0000256" key="1">
    <source>
        <dbReference type="SAM" id="MobiDB-lite"/>
    </source>
</evidence>
<dbReference type="Pfam" id="PF00963">
    <property type="entry name" value="Cohesin"/>
    <property type="match status" value="4"/>
</dbReference>
<gene>
    <name evidence="4" type="ORF">dnm_024350</name>
</gene>
<dbReference type="CDD" id="cd08547">
    <property type="entry name" value="Type_II_cohesin"/>
    <property type="match status" value="3"/>
</dbReference>
<dbReference type="Gene3D" id="2.60.40.1120">
    <property type="entry name" value="Carboxypeptidase-like, regulatory domain"/>
    <property type="match status" value="1"/>
</dbReference>
<evidence type="ECO:0000259" key="3">
    <source>
        <dbReference type="Pfam" id="PF00963"/>
    </source>
</evidence>
<accession>A0A975GM08</accession>
<dbReference type="Gene3D" id="1.10.1330.10">
    <property type="entry name" value="Dockerin domain"/>
    <property type="match status" value="1"/>
</dbReference>
<protein>
    <submittedName>
        <fullName evidence="4">Cohesin and dockerin domains-containing protein</fullName>
    </submittedName>
</protein>
<feature type="signal peptide" evidence="2">
    <location>
        <begin position="1"/>
        <end position="22"/>
    </location>
</feature>
<feature type="domain" description="Cohesin" evidence="3">
    <location>
        <begin position="671"/>
        <end position="765"/>
    </location>
</feature>
<evidence type="ECO:0000313" key="5">
    <source>
        <dbReference type="Proteomes" id="UP000663722"/>
    </source>
</evidence>